<feature type="binding site" evidence="7">
    <location>
        <position position="143"/>
    </location>
    <ligand>
        <name>Zn(2+)</name>
        <dbReference type="ChEBI" id="CHEBI:29105"/>
    </ligand>
</feature>
<gene>
    <name evidence="8" type="ORF">FD46_GL000008</name>
</gene>
<dbReference type="OrthoDB" id="8659436at2"/>
<evidence type="ECO:0000256" key="6">
    <source>
        <dbReference type="ARBA" id="ARBA00023163"/>
    </source>
</evidence>
<keyword evidence="5" id="KW-0238">DNA-binding</keyword>
<comment type="similarity">
    <text evidence="1">Belongs to the Fur family.</text>
</comment>
<protein>
    <submittedName>
        <fullName evidence="8">Ferric uptake regulation protein</fullName>
    </submittedName>
</protein>
<keyword evidence="3 7" id="KW-0862">Zinc</keyword>
<accession>A0A0R1M7D6</accession>
<organism evidence="8 9">
    <name type="scientific">Liquorilactobacillus oeni DSM 19972</name>
    <dbReference type="NCBI Taxonomy" id="1423777"/>
    <lineage>
        <taxon>Bacteria</taxon>
        <taxon>Bacillati</taxon>
        <taxon>Bacillota</taxon>
        <taxon>Bacilli</taxon>
        <taxon>Lactobacillales</taxon>
        <taxon>Lactobacillaceae</taxon>
        <taxon>Liquorilactobacillus</taxon>
    </lineage>
</organism>
<keyword evidence="4" id="KW-0805">Transcription regulation</keyword>
<dbReference type="InterPro" id="IPR002481">
    <property type="entry name" value="FUR"/>
</dbReference>
<comment type="caution">
    <text evidence="8">The sequence shown here is derived from an EMBL/GenBank/DDBJ whole genome shotgun (WGS) entry which is preliminary data.</text>
</comment>
<dbReference type="EMBL" id="AZEH01000041">
    <property type="protein sequence ID" value="KRL04006.1"/>
    <property type="molecule type" value="Genomic_DNA"/>
</dbReference>
<keyword evidence="9" id="KW-1185">Reference proteome</keyword>
<dbReference type="InterPro" id="IPR043135">
    <property type="entry name" value="Fur_C"/>
</dbReference>
<dbReference type="Pfam" id="PF01475">
    <property type="entry name" value="FUR"/>
    <property type="match status" value="1"/>
</dbReference>
<dbReference type="Gene3D" id="1.10.10.10">
    <property type="entry name" value="Winged helix-like DNA-binding domain superfamily/Winged helix DNA-binding domain"/>
    <property type="match status" value="1"/>
</dbReference>
<keyword evidence="7" id="KW-0479">Metal-binding</keyword>
<evidence type="ECO:0000256" key="5">
    <source>
        <dbReference type="ARBA" id="ARBA00023125"/>
    </source>
</evidence>
<feature type="binding site" evidence="7">
    <location>
        <position position="103"/>
    </location>
    <ligand>
        <name>Zn(2+)</name>
        <dbReference type="ChEBI" id="CHEBI:29105"/>
    </ligand>
</feature>
<dbReference type="PANTHER" id="PTHR33202">
    <property type="entry name" value="ZINC UPTAKE REGULATION PROTEIN"/>
    <property type="match status" value="1"/>
</dbReference>
<name>A0A0R1M7D6_9LACO</name>
<dbReference type="GO" id="GO:0045892">
    <property type="term" value="P:negative regulation of DNA-templated transcription"/>
    <property type="evidence" value="ECO:0007669"/>
    <property type="project" value="TreeGrafter"/>
</dbReference>
<keyword evidence="2" id="KW-0678">Repressor</keyword>
<dbReference type="GO" id="GO:0000976">
    <property type="term" value="F:transcription cis-regulatory region binding"/>
    <property type="evidence" value="ECO:0007669"/>
    <property type="project" value="TreeGrafter"/>
</dbReference>
<evidence type="ECO:0000256" key="2">
    <source>
        <dbReference type="ARBA" id="ARBA00022491"/>
    </source>
</evidence>
<dbReference type="Proteomes" id="UP000051686">
    <property type="component" value="Unassembled WGS sequence"/>
</dbReference>
<dbReference type="STRING" id="1423777.FD46_GL000008"/>
<dbReference type="Gene3D" id="3.30.1490.190">
    <property type="match status" value="1"/>
</dbReference>
<evidence type="ECO:0000313" key="8">
    <source>
        <dbReference type="EMBL" id="KRL04006.1"/>
    </source>
</evidence>
<dbReference type="RefSeq" id="WP_057896887.1">
    <property type="nucleotide sequence ID" value="NZ_AZEH01000041.1"/>
</dbReference>
<evidence type="ECO:0000256" key="7">
    <source>
        <dbReference type="PIRSR" id="PIRSR602481-1"/>
    </source>
</evidence>
<dbReference type="PANTHER" id="PTHR33202:SF7">
    <property type="entry name" value="FERRIC UPTAKE REGULATION PROTEIN"/>
    <property type="match status" value="1"/>
</dbReference>
<dbReference type="InterPro" id="IPR036388">
    <property type="entry name" value="WH-like_DNA-bd_sf"/>
</dbReference>
<feature type="binding site" evidence="7">
    <location>
        <position position="140"/>
    </location>
    <ligand>
        <name>Zn(2+)</name>
        <dbReference type="ChEBI" id="CHEBI:29105"/>
    </ligand>
</feature>
<dbReference type="GO" id="GO:0008270">
    <property type="term" value="F:zinc ion binding"/>
    <property type="evidence" value="ECO:0007669"/>
    <property type="project" value="TreeGrafter"/>
</dbReference>
<sequence>MMVQSQEDLLSAANKLKQYKIKNTPQRQVILSYLMSSHAHPSIEMIFKYVRGNGFSVSLATVYNTLQLLIDHNLIIEIAADSGGHMRYDYIEAPHYHVICVNCNKIVDVFDDSYKQNEKEAVKKTGFQVFNSQYEVYGLCPECQRKLSASKEKKMNIDF</sequence>
<dbReference type="GO" id="GO:1900376">
    <property type="term" value="P:regulation of secondary metabolite biosynthetic process"/>
    <property type="evidence" value="ECO:0007669"/>
    <property type="project" value="TreeGrafter"/>
</dbReference>
<dbReference type="InterPro" id="IPR036390">
    <property type="entry name" value="WH_DNA-bd_sf"/>
</dbReference>
<feature type="binding site" evidence="7">
    <location>
        <position position="100"/>
    </location>
    <ligand>
        <name>Zn(2+)</name>
        <dbReference type="ChEBI" id="CHEBI:29105"/>
    </ligand>
</feature>
<evidence type="ECO:0000256" key="1">
    <source>
        <dbReference type="ARBA" id="ARBA00007957"/>
    </source>
</evidence>
<keyword evidence="6" id="KW-0804">Transcription</keyword>
<dbReference type="AlphaFoldDB" id="A0A0R1M7D6"/>
<evidence type="ECO:0000313" key="9">
    <source>
        <dbReference type="Proteomes" id="UP000051686"/>
    </source>
</evidence>
<comment type="cofactor">
    <cofactor evidence="7">
        <name>Zn(2+)</name>
        <dbReference type="ChEBI" id="CHEBI:29105"/>
    </cofactor>
    <text evidence="7">Binds 1 zinc ion per subunit.</text>
</comment>
<proteinExistence type="inferred from homology"/>
<evidence type="ECO:0000256" key="3">
    <source>
        <dbReference type="ARBA" id="ARBA00022833"/>
    </source>
</evidence>
<evidence type="ECO:0000256" key="4">
    <source>
        <dbReference type="ARBA" id="ARBA00023015"/>
    </source>
</evidence>
<dbReference type="GO" id="GO:0003700">
    <property type="term" value="F:DNA-binding transcription factor activity"/>
    <property type="evidence" value="ECO:0007669"/>
    <property type="project" value="InterPro"/>
</dbReference>
<dbReference type="SUPFAM" id="SSF46785">
    <property type="entry name" value="Winged helix' DNA-binding domain"/>
    <property type="match status" value="1"/>
</dbReference>
<dbReference type="PATRIC" id="fig|1423777.3.peg.9"/>
<reference evidence="8 9" key="1">
    <citation type="journal article" date="2015" name="Genome Announc.">
        <title>Expanding the biotechnology potential of lactobacilli through comparative genomics of 213 strains and associated genera.</title>
        <authorList>
            <person name="Sun Z."/>
            <person name="Harris H.M."/>
            <person name="McCann A."/>
            <person name="Guo C."/>
            <person name="Argimon S."/>
            <person name="Zhang W."/>
            <person name="Yang X."/>
            <person name="Jeffery I.B."/>
            <person name="Cooney J.C."/>
            <person name="Kagawa T.F."/>
            <person name="Liu W."/>
            <person name="Song Y."/>
            <person name="Salvetti E."/>
            <person name="Wrobel A."/>
            <person name="Rasinkangas P."/>
            <person name="Parkhill J."/>
            <person name="Rea M.C."/>
            <person name="O'Sullivan O."/>
            <person name="Ritari J."/>
            <person name="Douillard F.P."/>
            <person name="Paul Ross R."/>
            <person name="Yang R."/>
            <person name="Briner A.E."/>
            <person name="Felis G.E."/>
            <person name="de Vos W.M."/>
            <person name="Barrangou R."/>
            <person name="Klaenhammer T.R."/>
            <person name="Caufield P.W."/>
            <person name="Cui Y."/>
            <person name="Zhang H."/>
            <person name="O'Toole P.W."/>
        </authorList>
    </citation>
    <scope>NUCLEOTIDE SEQUENCE [LARGE SCALE GENOMIC DNA]</scope>
    <source>
        <strain evidence="8 9">DSM 19972</strain>
    </source>
</reference>
<dbReference type="CDD" id="cd07153">
    <property type="entry name" value="Fur_like"/>
    <property type="match status" value="1"/>
</dbReference>